<proteinExistence type="predicted"/>
<dbReference type="OrthoDB" id="7354362at2"/>
<dbReference type="Pfam" id="PF07310">
    <property type="entry name" value="PAS_5"/>
    <property type="match status" value="1"/>
</dbReference>
<dbReference type="InterPro" id="IPR009922">
    <property type="entry name" value="DUF1457"/>
</dbReference>
<gene>
    <name evidence="1" type="ORF">DFP90_101214</name>
</gene>
<dbReference type="AlphaFoldDB" id="A0A3D9HVI7"/>
<sequence length="177" mass="20519">MKTQCFKFGKIEGGQLPAQESPHLTAVLKTWQDLHQAVGKIPRKSAFDPVNFPRSLPYCWLYEYVSEADDFLCRVSGSVVDEAWGQPIRDHLVGEFMPPDLAETSLPRMRNVINKPALLHIRRYCDTTQKPVEKLVLPLADENDRIRFVFGTSHYQYRPNRFEADSGDDFQHYYKID</sequence>
<keyword evidence="2" id="KW-1185">Reference proteome</keyword>
<dbReference type="RefSeq" id="WP_115934569.1">
    <property type="nucleotide sequence ID" value="NZ_QRDW01000001.1"/>
</dbReference>
<evidence type="ECO:0000313" key="2">
    <source>
        <dbReference type="Proteomes" id="UP000256845"/>
    </source>
</evidence>
<accession>A0A3D9HVI7</accession>
<name>A0A3D9HVI7_9PROT</name>
<protein>
    <submittedName>
        <fullName evidence="1">PAS domain-containing protein</fullName>
    </submittedName>
</protein>
<evidence type="ECO:0000313" key="1">
    <source>
        <dbReference type="EMBL" id="RED53425.1"/>
    </source>
</evidence>
<dbReference type="Proteomes" id="UP000256845">
    <property type="component" value="Unassembled WGS sequence"/>
</dbReference>
<reference evidence="1 2" key="1">
    <citation type="submission" date="2018-07" db="EMBL/GenBank/DDBJ databases">
        <title>Genomic Encyclopedia of Type Strains, Phase III (KMG-III): the genomes of soil and plant-associated and newly described type strains.</title>
        <authorList>
            <person name="Whitman W."/>
        </authorList>
    </citation>
    <scope>NUCLEOTIDE SEQUENCE [LARGE SCALE GENOMIC DNA]</scope>
    <source>
        <strain evidence="1 2">CECT 8488</strain>
    </source>
</reference>
<dbReference type="EMBL" id="QRDW01000001">
    <property type="protein sequence ID" value="RED53425.1"/>
    <property type="molecule type" value="Genomic_DNA"/>
</dbReference>
<comment type="caution">
    <text evidence="1">The sequence shown here is derived from an EMBL/GenBank/DDBJ whole genome shotgun (WGS) entry which is preliminary data.</text>
</comment>
<organism evidence="1 2">
    <name type="scientific">Aestuariispira insulae</name>
    <dbReference type="NCBI Taxonomy" id="1461337"/>
    <lineage>
        <taxon>Bacteria</taxon>
        <taxon>Pseudomonadati</taxon>
        <taxon>Pseudomonadota</taxon>
        <taxon>Alphaproteobacteria</taxon>
        <taxon>Rhodospirillales</taxon>
        <taxon>Kiloniellaceae</taxon>
        <taxon>Aestuariispira</taxon>
    </lineage>
</organism>